<proteinExistence type="predicted"/>
<evidence type="ECO:0000256" key="1">
    <source>
        <dbReference type="SAM" id="MobiDB-lite"/>
    </source>
</evidence>
<dbReference type="GeneID" id="98065384"/>
<dbReference type="EMBL" id="NBTX02000004">
    <property type="protein sequence ID" value="PNL62248.1"/>
    <property type="molecule type" value="Genomic_DNA"/>
</dbReference>
<dbReference type="AlphaFoldDB" id="A0AAX0WV01"/>
<name>A0AAX0WV01_9GAMM</name>
<sequence length="290" mass="32304">MPTLSIETEANGSPQVKSTQELLPGIYHTSALAMSEAAQGRGIEAERGTIEILKATDKRILFTHSLDSCFPAVFIFKNGDVGLYHGNTPFIQNIPIGSVPGGNGLLETMESEIEEIQIFEKGMAINTGKALKFAHNLHEHFKGKGPKILVQQEKDVNPEDPSYNYGAAAIYRSKNGKPIILVGQSKPYNDMAKNQEECLNKEKDRITPYTLVEFDPKTRPLPTREEPRGEKELKKQEEPEHTPKAKPSLKPSEEPQQQETQQKMKSAVKGMRGDEENKPKREEGGCCTFQ</sequence>
<accession>A0AAX0WV01</accession>
<feature type="compositionally biased region" description="Basic and acidic residues" evidence="1">
    <location>
        <begin position="214"/>
        <end position="243"/>
    </location>
</feature>
<comment type="caution">
    <text evidence="2">The sequence shown here is derived from an EMBL/GenBank/DDBJ whole genome shotgun (WGS) entry which is preliminary data.</text>
</comment>
<protein>
    <submittedName>
        <fullName evidence="2">Uncharacterized protein</fullName>
    </submittedName>
</protein>
<feature type="compositionally biased region" description="Basic and acidic residues" evidence="1">
    <location>
        <begin position="271"/>
        <end position="284"/>
    </location>
</feature>
<organism evidence="2 3">
    <name type="scientific">Legionella anisa</name>
    <dbReference type="NCBI Taxonomy" id="28082"/>
    <lineage>
        <taxon>Bacteria</taxon>
        <taxon>Pseudomonadati</taxon>
        <taxon>Pseudomonadota</taxon>
        <taxon>Gammaproteobacteria</taxon>
        <taxon>Legionellales</taxon>
        <taxon>Legionellaceae</taxon>
        <taxon>Legionella</taxon>
    </lineage>
</organism>
<keyword evidence="3" id="KW-1185">Reference proteome</keyword>
<reference evidence="2" key="1">
    <citation type="submission" date="2017-12" db="EMBL/GenBank/DDBJ databases">
        <title>FDA dAtabase for Regulatory Grade micrObial Sequences (FDA-ARGOS): Supporting development and validation of Infectious Disease Dx tests.</title>
        <authorList>
            <person name="Kerrigan L."/>
            <person name="Tallon L.J."/>
            <person name="Sadzewicz L."/>
            <person name="Sengamalay N."/>
            <person name="Ott S."/>
            <person name="Godinez A."/>
            <person name="Nagaraj S."/>
            <person name="Vavikolanu K."/>
            <person name="Vyas G."/>
            <person name="Nadendla S."/>
            <person name="Aluvathingal J."/>
            <person name="Sichtig H."/>
        </authorList>
    </citation>
    <scope>NUCLEOTIDE SEQUENCE [LARGE SCALE GENOMIC DNA]</scope>
    <source>
        <strain evidence="2">FDAARGOS_200</strain>
    </source>
</reference>
<dbReference type="RefSeq" id="WP_019235498.1">
    <property type="nucleotide sequence ID" value="NZ_CAAAHR010000022.1"/>
</dbReference>
<evidence type="ECO:0000313" key="2">
    <source>
        <dbReference type="EMBL" id="PNL62248.1"/>
    </source>
</evidence>
<gene>
    <name evidence="2" type="ORF">A6J39_014055</name>
</gene>
<dbReference type="Proteomes" id="UP000192511">
    <property type="component" value="Unassembled WGS sequence"/>
</dbReference>
<evidence type="ECO:0000313" key="3">
    <source>
        <dbReference type="Proteomes" id="UP000192511"/>
    </source>
</evidence>
<feature type="region of interest" description="Disordered" evidence="1">
    <location>
        <begin position="209"/>
        <end position="290"/>
    </location>
</feature>